<evidence type="ECO:0000256" key="2">
    <source>
        <dbReference type="ARBA" id="ARBA00022527"/>
    </source>
</evidence>
<feature type="binding site" evidence="10">
    <location>
        <position position="381"/>
    </location>
    <ligand>
        <name>ATP</name>
        <dbReference type="ChEBI" id="CHEBI:30616"/>
    </ligand>
</feature>
<dbReference type="CDD" id="cd20314">
    <property type="entry name" value="DSRM_EIF2AK2"/>
    <property type="match status" value="1"/>
</dbReference>
<reference evidence="14 15" key="1">
    <citation type="submission" date="2022-01" db="EMBL/GenBank/DDBJ databases">
        <title>A chromosome-scale genome assembly of the false clownfish, Amphiprion ocellaris.</title>
        <authorList>
            <person name="Ryu T."/>
        </authorList>
    </citation>
    <scope>NUCLEOTIDE SEQUENCE [LARGE SCALE GENOMIC DNA]</scope>
</reference>
<evidence type="ECO:0000256" key="8">
    <source>
        <dbReference type="ARBA" id="ARBA00037982"/>
    </source>
</evidence>
<keyword evidence="15" id="KW-1185">Reference proteome</keyword>
<dbReference type="InterPro" id="IPR008271">
    <property type="entry name" value="Ser/Thr_kinase_AS"/>
</dbReference>
<evidence type="ECO:0000256" key="5">
    <source>
        <dbReference type="ARBA" id="ARBA00022741"/>
    </source>
</evidence>
<accession>A0AAQ5ZZD9</accession>
<dbReference type="PROSITE" id="PS50011">
    <property type="entry name" value="PROTEIN_KINASE_DOM"/>
    <property type="match status" value="1"/>
</dbReference>
<dbReference type="InterPro" id="IPR014720">
    <property type="entry name" value="dsRBD_dom"/>
</dbReference>
<keyword evidence="3" id="KW-0597">Phosphoprotein</keyword>
<feature type="domain" description="DRBM" evidence="13">
    <location>
        <begin position="137"/>
        <end position="167"/>
    </location>
</feature>
<feature type="domain" description="Protein kinase" evidence="12">
    <location>
        <begin position="352"/>
        <end position="633"/>
    </location>
</feature>
<protein>
    <recommendedName>
        <fullName evidence="1">non-specific serine/threonine protein kinase</fullName>
        <ecNumber evidence="1">2.7.11.1</ecNumber>
    </recommendedName>
</protein>
<proteinExistence type="inferred from homology"/>
<dbReference type="InterPro" id="IPR050339">
    <property type="entry name" value="CC_SR_Kinase"/>
</dbReference>
<dbReference type="PROSITE" id="PS50137">
    <property type="entry name" value="DS_RBD"/>
    <property type="match status" value="3"/>
</dbReference>
<dbReference type="Pfam" id="PF00035">
    <property type="entry name" value="dsrm"/>
    <property type="match status" value="3"/>
</dbReference>
<reference evidence="14" key="2">
    <citation type="submission" date="2025-08" db="UniProtKB">
        <authorList>
            <consortium name="Ensembl"/>
        </authorList>
    </citation>
    <scope>IDENTIFICATION</scope>
</reference>
<dbReference type="PANTHER" id="PTHR11042">
    <property type="entry name" value="EUKARYOTIC TRANSLATION INITIATION FACTOR 2-ALPHA KINASE EIF2-ALPHA KINASE -RELATED"/>
    <property type="match status" value="1"/>
</dbReference>
<keyword evidence="5 10" id="KW-0547">Nucleotide-binding</keyword>
<dbReference type="InterPro" id="IPR011009">
    <property type="entry name" value="Kinase-like_dom_sf"/>
</dbReference>
<dbReference type="GO" id="GO:0005634">
    <property type="term" value="C:nucleus"/>
    <property type="evidence" value="ECO:0007669"/>
    <property type="project" value="TreeGrafter"/>
</dbReference>
<dbReference type="InterPro" id="IPR044452">
    <property type="entry name" value="EIF2AK2_DSRM_1"/>
</dbReference>
<evidence type="ECO:0000256" key="6">
    <source>
        <dbReference type="ARBA" id="ARBA00022777"/>
    </source>
</evidence>
<dbReference type="Gene3D" id="3.30.200.20">
    <property type="entry name" value="Phosphorylase Kinase, domain 1"/>
    <property type="match status" value="1"/>
</dbReference>
<dbReference type="FunFam" id="3.30.200.20:FF:000548">
    <property type="entry name" value="Z-DNA binding protein kinase"/>
    <property type="match status" value="1"/>
</dbReference>
<evidence type="ECO:0000313" key="14">
    <source>
        <dbReference type="Ensembl" id="ENSAOCP00000070414.1"/>
    </source>
</evidence>
<dbReference type="FunFam" id="1.10.510.10:FF:000251">
    <property type="entry name" value="eukaryotic translation initiation factor 2-alpha kinase 3"/>
    <property type="match status" value="1"/>
</dbReference>
<evidence type="ECO:0000256" key="3">
    <source>
        <dbReference type="ARBA" id="ARBA00022553"/>
    </source>
</evidence>
<dbReference type="Ensembl" id="ENSAOCT00000077263.1">
    <property type="protein sequence ID" value="ENSAOCP00000070414.1"/>
    <property type="gene ID" value="ENSAOCG00000003388.2"/>
</dbReference>
<dbReference type="SMART" id="SM00358">
    <property type="entry name" value="DSRM"/>
    <property type="match status" value="3"/>
</dbReference>
<evidence type="ECO:0000256" key="4">
    <source>
        <dbReference type="ARBA" id="ARBA00022679"/>
    </source>
</evidence>
<keyword evidence="2" id="KW-0723">Serine/threonine-protein kinase</keyword>
<sequence>MMESGNYVAKLNEFVQRKRLELRYEDVGSAGPDHIKTFTLRAVLNGKAYPDGVGKNKKEAKQNAAKNALRGLLEETGDSTEHAAEASTTPVRQTTLSSNNYVGWLNEYGQRHRVNVRPVESSQIGPLFTTQYCRFVVGDKEYPTASGKSKREAKEEAAKLVYHEICGSRTTETGEEKDSNTSSQQREELNKNVSDVCDLTKNLTVRNKDSSFTETNFIGIVHNYCQKTNRTCAFMEAGRSGPPHNRKFFYKLSINNKEYPVGEGKNVKEAKQNAAQLAWDALQEQSDYDKYTTYVSLCFSRDSGYPKSTSITTPSKSIIFPSSPSPPKDQVCYFHCKSETQFHISNRFTSDFDSIEQLGEGAFGRVFKAKHKLLDMYYAIKIVRYKEKALREVKALSDLDHSNIVRYYTCWREDSEYHWDSSTDSSTASQSSSDSSTKYLYIQMELCDTRTLRVWIYEKNAQNVKKSLRDSKRREESLSIAQQLVSGVEYIHSKMLIHRDLKPANIMFGRDGEVKIGDFGLVTAENDDDAENLMERTVYKGTPSYMAPEQKSRNTYDRKVDIFALGLIYFELLWNVSTGHERDVRNQKLPEGFSHHFHQESQIIKSMLCVNPEDRPEASKLKTDMEECKRSLVMPKKIQRDSHTV</sequence>
<feature type="domain" description="DRBM" evidence="13">
    <location>
        <begin position="216"/>
        <end position="284"/>
    </location>
</feature>
<feature type="compositionally biased region" description="Basic and acidic residues" evidence="11">
    <location>
        <begin position="172"/>
        <end position="189"/>
    </location>
</feature>
<feature type="region of interest" description="Disordered" evidence="11">
    <location>
        <begin position="169"/>
        <end position="189"/>
    </location>
</feature>
<dbReference type="PANTHER" id="PTHR11042:SF166">
    <property type="entry name" value="EUKARYOTIC TRANSLATION INITIATION FACTOR 2-ALPHA KINASE 3"/>
    <property type="match status" value="1"/>
</dbReference>
<dbReference type="EC" id="2.7.11.1" evidence="1"/>
<gene>
    <name evidence="14" type="primary">DNAI1</name>
</gene>
<comment type="similarity">
    <text evidence="8">Belongs to the protein kinase superfamily. Ser/Thr protein kinase family. GCN2 subfamily.</text>
</comment>
<dbReference type="AlphaFoldDB" id="A0AAQ5ZZD9"/>
<dbReference type="SUPFAM" id="SSF54768">
    <property type="entry name" value="dsRNA-binding domain-like"/>
    <property type="match status" value="3"/>
</dbReference>
<keyword evidence="9" id="KW-0694">RNA-binding</keyword>
<keyword evidence="4" id="KW-0808">Transferase</keyword>
<dbReference type="InterPro" id="IPR017441">
    <property type="entry name" value="Protein_kinase_ATP_BS"/>
</dbReference>
<name>A0AAQ5ZZD9_AMPOC</name>
<dbReference type="GO" id="GO:0004694">
    <property type="term" value="F:eukaryotic translation initiation factor 2alpha kinase activity"/>
    <property type="evidence" value="ECO:0007669"/>
    <property type="project" value="TreeGrafter"/>
</dbReference>
<keyword evidence="6" id="KW-0418">Kinase</keyword>
<feature type="domain" description="DRBM" evidence="13">
    <location>
        <begin position="6"/>
        <end position="74"/>
    </location>
</feature>
<keyword evidence="7 10" id="KW-0067">ATP-binding</keyword>
<evidence type="ECO:0000313" key="15">
    <source>
        <dbReference type="Proteomes" id="UP001501940"/>
    </source>
</evidence>
<evidence type="ECO:0000256" key="7">
    <source>
        <dbReference type="ARBA" id="ARBA00022840"/>
    </source>
</evidence>
<dbReference type="SUPFAM" id="SSF56112">
    <property type="entry name" value="Protein kinase-like (PK-like)"/>
    <property type="match status" value="1"/>
</dbReference>
<dbReference type="Gene3D" id="3.30.160.20">
    <property type="match status" value="3"/>
</dbReference>
<evidence type="ECO:0000259" key="12">
    <source>
        <dbReference type="PROSITE" id="PS50011"/>
    </source>
</evidence>
<evidence type="ECO:0000259" key="13">
    <source>
        <dbReference type="PROSITE" id="PS50137"/>
    </source>
</evidence>
<dbReference type="PROSITE" id="PS00108">
    <property type="entry name" value="PROTEIN_KINASE_ST"/>
    <property type="match status" value="1"/>
</dbReference>
<dbReference type="GO" id="GO:0003725">
    <property type="term" value="F:double-stranded RNA binding"/>
    <property type="evidence" value="ECO:0007669"/>
    <property type="project" value="InterPro"/>
</dbReference>
<dbReference type="InterPro" id="IPR000719">
    <property type="entry name" value="Prot_kinase_dom"/>
</dbReference>
<dbReference type="GO" id="GO:0005737">
    <property type="term" value="C:cytoplasm"/>
    <property type="evidence" value="ECO:0007669"/>
    <property type="project" value="TreeGrafter"/>
</dbReference>
<dbReference type="Proteomes" id="UP001501940">
    <property type="component" value="Chromosome 16"/>
</dbReference>
<organism evidence="14 15">
    <name type="scientific">Amphiprion ocellaris</name>
    <name type="common">Clown anemonefish</name>
    <dbReference type="NCBI Taxonomy" id="80972"/>
    <lineage>
        <taxon>Eukaryota</taxon>
        <taxon>Metazoa</taxon>
        <taxon>Chordata</taxon>
        <taxon>Craniata</taxon>
        <taxon>Vertebrata</taxon>
        <taxon>Euteleostomi</taxon>
        <taxon>Actinopterygii</taxon>
        <taxon>Neopterygii</taxon>
        <taxon>Teleostei</taxon>
        <taxon>Neoteleostei</taxon>
        <taxon>Acanthomorphata</taxon>
        <taxon>Ovalentaria</taxon>
        <taxon>Pomacentridae</taxon>
        <taxon>Amphiprion</taxon>
    </lineage>
</organism>
<evidence type="ECO:0000256" key="11">
    <source>
        <dbReference type="SAM" id="MobiDB-lite"/>
    </source>
</evidence>
<evidence type="ECO:0000256" key="1">
    <source>
        <dbReference type="ARBA" id="ARBA00012513"/>
    </source>
</evidence>
<evidence type="ECO:0000256" key="10">
    <source>
        <dbReference type="PROSITE-ProRule" id="PRU10141"/>
    </source>
</evidence>
<dbReference type="SMART" id="SM00220">
    <property type="entry name" value="S_TKc"/>
    <property type="match status" value="1"/>
</dbReference>
<dbReference type="Pfam" id="PF00069">
    <property type="entry name" value="Pkinase"/>
    <property type="match status" value="1"/>
</dbReference>
<evidence type="ECO:0000256" key="9">
    <source>
        <dbReference type="PROSITE-ProRule" id="PRU00266"/>
    </source>
</evidence>
<dbReference type="PROSITE" id="PS00107">
    <property type="entry name" value="PROTEIN_KINASE_ATP"/>
    <property type="match status" value="1"/>
</dbReference>
<dbReference type="GO" id="GO:0005524">
    <property type="term" value="F:ATP binding"/>
    <property type="evidence" value="ECO:0007669"/>
    <property type="project" value="UniProtKB-UniRule"/>
</dbReference>
<dbReference type="CDD" id="cd19903">
    <property type="entry name" value="DSRM_EIF2AK2_rpt1"/>
    <property type="match status" value="2"/>
</dbReference>
<reference evidence="14" key="3">
    <citation type="submission" date="2025-09" db="UniProtKB">
        <authorList>
            <consortium name="Ensembl"/>
        </authorList>
    </citation>
    <scope>IDENTIFICATION</scope>
</reference>
<dbReference type="Gene3D" id="1.10.510.10">
    <property type="entry name" value="Transferase(Phosphotransferase) domain 1"/>
    <property type="match status" value="1"/>
</dbReference>
<dbReference type="GeneTree" id="ENSGT00940000160736"/>